<dbReference type="AlphaFoldDB" id="A0AAD5VFY2"/>
<comment type="caution">
    <text evidence="3">The sequence shown here is derived from an EMBL/GenBank/DDBJ whole genome shotgun (WGS) entry which is preliminary data.</text>
</comment>
<evidence type="ECO:0008006" key="5">
    <source>
        <dbReference type="Google" id="ProtNLM"/>
    </source>
</evidence>
<keyword evidence="4" id="KW-1185">Reference proteome</keyword>
<dbReference type="InterPro" id="IPR036322">
    <property type="entry name" value="WD40_repeat_dom_sf"/>
</dbReference>
<dbReference type="PANTHER" id="PTHR44019:SF8">
    <property type="entry name" value="POC1 CENTRIOLAR PROTEIN HOMOLOG"/>
    <property type="match status" value="1"/>
</dbReference>
<proteinExistence type="predicted"/>
<evidence type="ECO:0000313" key="3">
    <source>
        <dbReference type="EMBL" id="KAJ3551974.1"/>
    </source>
</evidence>
<keyword evidence="2" id="KW-0677">Repeat</keyword>
<organism evidence="3 4">
    <name type="scientific">Leucocoprinus birnbaumii</name>
    <dbReference type="NCBI Taxonomy" id="56174"/>
    <lineage>
        <taxon>Eukaryota</taxon>
        <taxon>Fungi</taxon>
        <taxon>Dikarya</taxon>
        <taxon>Basidiomycota</taxon>
        <taxon>Agaricomycotina</taxon>
        <taxon>Agaricomycetes</taxon>
        <taxon>Agaricomycetidae</taxon>
        <taxon>Agaricales</taxon>
        <taxon>Agaricineae</taxon>
        <taxon>Agaricaceae</taxon>
        <taxon>Leucocoprinus</taxon>
    </lineage>
</organism>
<reference evidence="3" key="1">
    <citation type="submission" date="2022-07" db="EMBL/GenBank/DDBJ databases">
        <title>Genome Sequence of Leucocoprinus birnbaumii.</title>
        <authorList>
            <person name="Buettner E."/>
        </authorList>
    </citation>
    <scope>NUCLEOTIDE SEQUENCE</scope>
    <source>
        <strain evidence="3">VT141</strain>
    </source>
</reference>
<keyword evidence="1" id="KW-0853">WD repeat</keyword>
<name>A0AAD5VFY2_9AGAR</name>
<protein>
    <recommendedName>
        <fullName evidence="5">WD40 repeat-like protein</fullName>
    </recommendedName>
</protein>
<dbReference type="InterPro" id="IPR015943">
    <property type="entry name" value="WD40/YVTN_repeat-like_dom_sf"/>
</dbReference>
<sequence length="321" mass="34696">MKPATETMEAPAGDRLASGGDDCQISVWNIGAVEARGLDPAWTAHVPEHGAVCSCTWASLSTGRGPFFLIFSCVDGSIHVYRQVDGGVFEFVLKTISHTGAIEDLAFDPIHNRLASVGDSRLILWNVGPQGALTQFIETQPSESTARSVCFLDAGTAVLVSFLHSREVIIYNIDPWRRKGYYTLPTRIGFAALGCLQRTLLVSNLATGIDVYDLPPLKDSKPIRMFRHVIRKNVPLLVVSALGDSLAFAGSDDGSVRVFDQQTGSLITTLRHGPIGTLVQVVDAVSIDGGKCIIASATSDERETSFDLKIWSTEIHQLALN</sequence>
<evidence type="ECO:0000256" key="1">
    <source>
        <dbReference type="ARBA" id="ARBA00022574"/>
    </source>
</evidence>
<gene>
    <name evidence="3" type="ORF">NP233_g12978</name>
</gene>
<dbReference type="SUPFAM" id="SSF50978">
    <property type="entry name" value="WD40 repeat-like"/>
    <property type="match status" value="1"/>
</dbReference>
<dbReference type="InterPro" id="IPR050505">
    <property type="entry name" value="WDR55/POC1"/>
</dbReference>
<dbReference type="PANTHER" id="PTHR44019">
    <property type="entry name" value="WD REPEAT-CONTAINING PROTEIN 55"/>
    <property type="match status" value="1"/>
</dbReference>
<evidence type="ECO:0000256" key="2">
    <source>
        <dbReference type="ARBA" id="ARBA00022737"/>
    </source>
</evidence>
<accession>A0AAD5VFY2</accession>
<dbReference type="InterPro" id="IPR001680">
    <property type="entry name" value="WD40_rpt"/>
</dbReference>
<evidence type="ECO:0000313" key="4">
    <source>
        <dbReference type="Proteomes" id="UP001213000"/>
    </source>
</evidence>
<dbReference type="Proteomes" id="UP001213000">
    <property type="component" value="Unassembled WGS sequence"/>
</dbReference>
<dbReference type="SMART" id="SM00320">
    <property type="entry name" value="WD40"/>
    <property type="match status" value="3"/>
</dbReference>
<dbReference type="Gene3D" id="2.130.10.10">
    <property type="entry name" value="YVTN repeat-like/Quinoprotein amine dehydrogenase"/>
    <property type="match status" value="2"/>
</dbReference>
<dbReference type="Pfam" id="PF00400">
    <property type="entry name" value="WD40"/>
    <property type="match status" value="2"/>
</dbReference>
<dbReference type="EMBL" id="JANIEX010002122">
    <property type="protein sequence ID" value="KAJ3551974.1"/>
    <property type="molecule type" value="Genomic_DNA"/>
</dbReference>